<keyword evidence="18" id="KW-0472">Membrane</keyword>
<feature type="compositionally biased region" description="Acidic residues" evidence="17">
    <location>
        <begin position="58"/>
        <end position="75"/>
    </location>
</feature>
<evidence type="ECO:0000256" key="5">
    <source>
        <dbReference type="ARBA" id="ARBA00022527"/>
    </source>
</evidence>
<evidence type="ECO:0000313" key="21">
    <source>
        <dbReference type="Proteomes" id="UP000005226"/>
    </source>
</evidence>
<dbReference type="InterPro" id="IPR008271">
    <property type="entry name" value="Ser/Thr_kinase_AS"/>
</dbReference>
<feature type="transmembrane region" description="Helical" evidence="18">
    <location>
        <begin position="15"/>
        <end position="34"/>
    </location>
</feature>
<dbReference type="Gene3D" id="3.30.200.20">
    <property type="entry name" value="Phosphorylase Kinase, domain 1"/>
    <property type="match status" value="1"/>
</dbReference>
<dbReference type="Proteomes" id="UP000005226">
    <property type="component" value="Chromosome 19"/>
</dbReference>
<dbReference type="InterPro" id="IPR051334">
    <property type="entry name" value="SRPK"/>
</dbReference>
<feature type="domain" description="Protein kinase" evidence="19">
    <location>
        <begin position="95"/>
        <end position="472"/>
    </location>
</feature>
<dbReference type="Ensembl" id="ENSTRUT00000086738.1">
    <property type="protein sequence ID" value="ENSTRUP00000060717.1"/>
    <property type="gene ID" value="ENSTRUG00000008180.3"/>
</dbReference>
<dbReference type="InterPro" id="IPR011009">
    <property type="entry name" value="Kinase-like_dom_sf"/>
</dbReference>
<keyword evidence="11 15" id="KW-0067">ATP-binding</keyword>
<dbReference type="GO" id="GO:0005737">
    <property type="term" value="C:cytoplasm"/>
    <property type="evidence" value="ECO:0007669"/>
    <property type="project" value="UniProtKB-SubCell"/>
</dbReference>
<evidence type="ECO:0000256" key="14">
    <source>
        <dbReference type="ARBA" id="ARBA00048679"/>
    </source>
</evidence>
<dbReference type="GO" id="GO:0005524">
    <property type="term" value="F:ATP binding"/>
    <property type="evidence" value="ECO:0007669"/>
    <property type="project" value="UniProtKB-UniRule"/>
</dbReference>
<keyword evidence="9" id="KW-0418">Kinase</keyword>
<comment type="similarity">
    <text evidence="16">Belongs to the protein kinase superfamily.</text>
</comment>
<keyword evidence="21" id="KW-1185">Reference proteome</keyword>
<evidence type="ECO:0000256" key="2">
    <source>
        <dbReference type="ARBA" id="ARBA00004496"/>
    </source>
</evidence>
<evidence type="ECO:0000256" key="9">
    <source>
        <dbReference type="ARBA" id="ARBA00022777"/>
    </source>
</evidence>
<keyword evidence="10" id="KW-0221">Differentiation</keyword>
<evidence type="ECO:0000256" key="15">
    <source>
        <dbReference type="PROSITE-ProRule" id="PRU10141"/>
    </source>
</evidence>
<evidence type="ECO:0000256" key="16">
    <source>
        <dbReference type="RuleBase" id="RU000304"/>
    </source>
</evidence>
<dbReference type="GeneTree" id="ENSGT00940000155264"/>
<keyword evidence="18" id="KW-0812">Transmembrane</keyword>
<evidence type="ECO:0000256" key="6">
    <source>
        <dbReference type="ARBA" id="ARBA00022553"/>
    </source>
</evidence>
<dbReference type="GO" id="GO:0005634">
    <property type="term" value="C:nucleus"/>
    <property type="evidence" value="ECO:0007669"/>
    <property type="project" value="UniProtKB-SubCell"/>
</dbReference>
<evidence type="ECO:0000256" key="10">
    <source>
        <dbReference type="ARBA" id="ARBA00022782"/>
    </source>
</evidence>
<reference evidence="20" key="2">
    <citation type="submission" date="2025-08" db="UniProtKB">
        <authorList>
            <consortium name="Ensembl"/>
        </authorList>
    </citation>
    <scope>IDENTIFICATION</scope>
</reference>
<keyword evidence="12" id="KW-0539">Nucleus</keyword>
<keyword evidence="18" id="KW-1133">Transmembrane helix</keyword>
<accession>A0A674MGY3</accession>
<evidence type="ECO:0000256" key="17">
    <source>
        <dbReference type="SAM" id="MobiDB-lite"/>
    </source>
</evidence>
<evidence type="ECO:0000256" key="3">
    <source>
        <dbReference type="ARBA" id="ARBA00012513"/>
    </source>
</evidence>
<dbReference type="OMA" id="MAPKQPC"/>
<evidence type="ECO:0000256" key="8">
    <source>
        <dbReference type="ARBA" id="ARBA00022741"/>
    </source>
</evidence>
<reference evidence="20" key="3">
    <citation type="submission" date="2025-09" db="UniProtKB">
        <authorList>
            <consortium name="Ensembl"/>
        </authorList>
    </citation>
    <scope>IDENTIFICATION</scope>
</reference>
<proteinExistence type="inferred from homology"/>
<dbReference type="AlphaFoldDB" id="A0A674MGY3"/>
<dbReference type="GO" id="GO:0000245">
    <property type="term" value="P:spliceosomal complex assembly"/>
    <property type="evidence" value="ECO:0007669"/>
    <property type="project" value="TreeGrafter"/>
</dbReference>
<comment type="catalytic activity">
    <reaction evidence="13">
        <text>L-threonyl-[protein] + ATP = O-phospho-L-threonyl-[protein] + ADP + H(+)</text>
        <dbReference type="Rhea" id="RHEA:46608"/>
        <dbReference type="Rhea" id="RHEA-COMP:11060"/>
        <dbReference type="Rhea" id="RHEA-COMP:11605"/>
        <dbReference type="ChEBI" id="CHEBI:15378"/>
        <dbReference type="ChEBI" id="CHEBI:30013"/>
        <dbReference type="ChEBI" id="CHEBI:30616"/>
        <dbReference type="ChEBI" id="CHEBI:61977"/>
        <dbReference type="ChEBI" id="CHEBI:456216"/>
        <dbReference type="EC" id="2.7.11.1"/>
    </reaction>
</comment>
<dbReference type="FunFam" id="1.10.510.10:FF:000105">
    <property type="entry name" value="SRSF protein kinase 2"/>
    <property type="match status" value="1"/>
</dbReference>
<protein>
    <recommendedName>
        <fullName evidence="3">non-specific serine/threonine protein kinase</fullName>
        <ecNumber evidence="3">2.7.11.1</ecNumber>
    </recommendedName>
</protein>
<keyword evidence="5 16" id="KW-0723">Serine/threonine-protein kinase</keyword>
<evidence type="ECO:0000256" key="13">
    <source>
        <dbReference type="ARBA" id="ARBA00047899"/>
    </source>
</evidence>
<keyword evidence="4" id="KW-0963">Cytoplasm</keyword>
<dbReference type="Gene3D" id="1.10.510.10">
    <property type="entry name" value="Transferase(Phosphotransferase) domain 1"/>
    <property type="match status" value="1"/>
</dbReference>
<dbReference type="PANTHER" id="PTHR47634:SF4">
    <property type="entry name" value="SRSF PROTEIN KINASE 1"/>
    <property type="match status" value="1"/>
</dbReference>
<evidence type="ECO:0000313" key="20">
    <source>
        <dbReference type="Ensembl" id="ENSTRUP00000060717.1"/>
    </source>
</evidence>
<dbReference type="InterPro" id="IPR000719">
    <property type="entry name" value="Prot_kinase_dom"/>
</dbReference>
<dbReference type="PANTHER" id="PTHR47634">
    <property type="entry name" value="PROTEIN KINASE DOMAIN-CONTAINING PROTEIN-RELATED"/>
    <property type="match status" value="1"/>
</dbReference>
<dbReference type="GO" id="GO:0035556">
    <property type="term" value="P:intracellular signal transduction"/>
    <property type="evidence" value="ECO:0007669"/>
    <property type="project" value="TreeGrafter"/>
</dbReference>
<keyword evidence="7" id="KW-0808">Transferase</keyword>
<evidence type="ECO:0000256" key="11">
    <source>
        <dbReference type="ARBA" id="ARBA00022840"/>
    </source>
</evidence>
<dbReference type="SUPFAM" id="SSF56112">
    <property type="entry name" value="Protein kinase-like (PK-like)"/>
    <property type="match status" value="1"/>
</dbReference>
<evidence type="ECO:0000256" key="7">
    <source>
        <dbReference type="ARBA" id="ARBA00022679"/>
    </source>
</evidence>
<name>A0A674MGY3_TAKRU</name>
<evidence type="ECO:0000256" key="12">
    <source>
        <dbReference type="ARBA" id="ARBA00023242"/>
    </source>
</evidence>
<reference evidence="20 21" key="1">
    <citation type="journal article" date="2011" name="Genome Biol. Evol.">
        <title>Integration of the genetic map and genome assembly of fugu facilitates insights into distinct features of genome evolution in teleosts and mammals.</title>
        <authorList>
            <person name="Kai W."/>
            <person name="Kikuchi K."/>
            <person name="Tohari S."/>
            <person name="Chew A.K."/>
            <person name="Tay A."/>
            <person name="Fujiwara A."/>
            <person name="Hosoya S."/>
            <person name="Suetake H."/>
            <person name="Naruse K."/>
            <person name="Brenner S."/>
            <person name="Suzuki Y."/>
            <person name="Venkatesh B."/>
        </authorList>
    </citation>
    <scope>NUCLEOTIDE SEQUENCE [LARGE SCALE GENOMIC DNA]</scope>
</reference>
<evidence type="ECO:0000256" key="18">
    <source>
        <dbReference type="SAM" id="Phobius"/>
    </source>
</evidence>
<comment type="subcellular location">
    <subcellularLocation>
        <location evidence="2">Cytoplasm</location>
    </subcellularLocation>
    <subcellularLocation>
        <location evidence="1">Nucleus</location>
    </subcellularLocation>
</comment>
<sequence>EPCCLTWTIFSSNPMSLLGGLNWITGLFLLVLLLPNRPDPHGRGGGPQSGQADSPLPEQEEEILGSDDDEQEDPNDYCKGGYHHVKIGDFFNGRYHVIRKLGWGHFSTVWLAWDIQEKRFVAMKVVKSAEHYTETALDEIKLLKSVRNTDPSDPNKEKVVQLLDDFKISGVNGTHVCMVFEVLGYHLLKWIIKSNYQGLPQPCVKSIIRQVLQGLDYLHSKCKIIHTDIKPENILLTVNEPYIKKMAAEATQWQKAGAAPPSGSAGHDLSFLQRVAKNFHVKLVADCTDVCRYTVSLLVNPLDPLNADKLQVKIADLGNACWVHKHFTDDIQTRQYRSLEVLMGAGYSTPADIWSTACMAFELATGDYLFEPHSGDDYSRDEDHIALIIELLGKVPRKLILAGKYSKEFFTKKGDLRHITKLKPWGLFDVLVEKYEWSKEEAHNFSSFLLPMLDLVPERRATAALCLSHPWLTS</sequence>
<keyword evidence="8 15" id="KW-0547">Nucleotide-binding</keyword>
<dbReference type="GO" id="GO:0004674">
    <property type="term" value="F:protein serine/threonine kinase activity"/>
    <property type="evidence" value="ECO:0007669"/>
    <property type="project" value="UniProtKB-KW"/>
</dbReference>
<keyword evidence="6" id="KW-0597">Phosphoprotein</keyword>
<feature type="binding site" evidence="15">
    <location>
        <position position="124"/>
    </location>
    <ligand>
        <name>ATP</name>
        <dbReference type="ChEBI" id="CHEBI:30616"/>
    </ligand>
</feature>
<evidence type="ECO:0000256" key="4">
    <source>
        <dbReference type="ARBA" id="ARBA00022490"/>
    </source>
</evidence>
<dbReference type="Pfam" id="PF00069">
    <property type="entry name" value="Pkinase"/>
    <property type="match status" value="2"/>
</dbReference>
<dbReference type="FunFam" id="1.10.510.10:FF:000705">
    <property type="entry name" value="SRSF protein kinase 2"/>
    <property type="match status" value="1"/>
</dbReference>
<dbReference type="SMART" id="SM00220">
    <property type="entry name" value="S_TKc"/>
    <property type="match status" value="1"/>
</dbReference>
<feature type="region of interest" description="Disordered" evidence="17">
    <location>
        <begin position="40"/>
        <end position="75"/>
    </location>
</feature>
<dbReference type="PROSITE" id="PS50011">
    <property type="entry name" value="PROTEIN_KINASE_DOM"/>
    <property type="match status" value="1"/>
</dbReference>
<dbReference type="InterPro" id="IPR017441">
    <property type="entry name" value="Protein_kinase_ATP_BS"/>
</dbReference>
<comment type="catalytic activity">
    <reaction evidence="14">
        <text>L-seryl-[protein] + ATP = O-phospho-L-seryl-[protein] + ADP + H(+)</text>
        <dbReference type="Rhea" id="RHEA:17989"/>
        <dbReference type="Rhea" id="RHEA-COMP:9863"/>
        <dbReference type="Rhea" id="RHEA-COMP:11604"/>
        <dbReference type="ChEBI" id="CHEBI:15378"/>
        <dbReference type="ChEBI" id="CHEBI:29999"/>
        <dbReference type="ChEBI" id="CHEBI:30616"/>
        <dbReference type="ChEBI" id="CHEBI:83421"/>
        <dbReference type="ChEBI" id="CHEBI:456216"/>
        <dbReference type="EC" id="2.7.11.1"/>
    </reaction>
</comment>
<organism evidence="20 21">
    <name type="scientific">Takifugu rubripes</name>
    <name type="common">Japanese pufferfish</name>
    <name type="synonym">Fugu rubripes</name>
    <dbReference type="NCBI Taxonomy" id="31033"/>
    <lineage>
        <taxon>Eukaryota</taxon>
        <taxon>Metazoa</taxon>
        <taxon>Chordata</taxon>
        <taxon>Craniata</taxon>
        <taxon>Vertebrata</taxon>
        <taxon>Euteleostomi</taxon>
        <taxon>Actinopterygii</taxon>
        <taxon>Neopterygii</taxon>
        <taxon>Teleostei</taxon>
        <taxon>Neoteleostei</taxon>
        <taxon>Acanthomorphata</taxon>
        <taxon>Eupercaria</taxon>
        <taxon>Tetraodontiformes</taxon>
        <taxon>Tetradontoidea</taxon>
        <taxon>Tetraodontidae</taxon>
        <taxon>Takifugu</taxon>
    </lineage>
</organism>
<dbReference type="FunFam" id="3.30.200.20:FF:000163">
    <property type="entry name" value="SRSF protein kinase 2 isoform X1"/>
    <property type="match status" value="1"/>
</dbReference>
<gene>
    <name evidence="20" type="primary">srpk1b</name>
</gene>
<dbReference type="PROSITE" id="PS00108">
    <property type="entry name" value="PROTEIN_KINASE_ST"/>
    <property type="match status" value="1"/>
</dbReference>
<evidence type="ECO:0000259" key="19">
    <source>
        <dbReference type="PROSITE" id="PS50011"/>
    </source>
</evidence>
<dbReference type="CDD" id="cd14216">
    <property type="entry name" value="STKc_SRPK1"/>
    <property type="match status" value="1"/>
</dbReference>
<dbReference type="EC" id="2.7.11.1" evidence="3"/>
<evidence type="ECO:0000256" key="1">
    <source>
        <dbReference type="ARBA" id="ARBA00004123"/>
    </source>
</evidence>
<dbReference type="GO" id="GO:0050684">
    <property type="term" value="P:regulation of mRNA processing"/>
    <property type="evidence" value="ECO:0007669"/>
    <property type="project" value="TreeGrafter"/>
</dbReference>
<dbReference type="PROSITE" id="PS00107">
    <property type="entry name" value="PROTEIN_KINASE_ATP"/>
    <property type="match status" value="1"/>
</dbReference>
<dbReference type="GO" id="GO:0030154">
    <property type="term" value="P:cell differentiation"/>
    <property type="evidence" value="ECO:0007669"/>
    <property type="project" value="UniProtKB-KW"/>
</dbReference>